<accession>T0R1V6</accession>
<dbReference type="GeneID" id="19956913"/>
<dbReference type="OrthoDB" id="88371at2759"/>
<dbReference type="EMBL" id="JH767248">
    <property type="protein sequence ID" value="EQC25968.1"/>
    <property type="molecule type" value="Genomic_DNA"/>
</dbReference>
<sequence>MFQRPKQELEYLHAKHAKLSHTLGEIQKRLASVPAAARPWQARAIEQATVAHRSMQENLRLRDMVTEQLQVIEALERVLAQPKSMAFLSNDAVWQLAILSSKHRTVHLEKLLDAQCAKREHEWIRYGLHEVRSSCSEMRKVFIETQGSISVVFLMSKHVQLPLRDMEDTLWDHMRTGIHDTSSVLETHHPNLVYLSELVTLPDPLMPKLEARMALRRYIDPGSSSSLFVWRSIVEDELYPFNAAHLIANVKGWALVEATGENATFVQSCIRMHLPERSLHCASIEPANGTLTELLLQSIETNSARASRRMEDAIVALQHDLTSSSS</sequence>
<evidence type="ECO:0008006" key="3">
    <source>
        <dbReference type="Google" id="ProtNLM"/>
    </source>
</evidence>
<dbReference type="InParanoid" id="T0R1V6"/>
<dbReference type="STRING" id="1156394.T0R1V6"/>
<organism evidence="1 2">
    <name type="scientific">Saprolegnia diclina (strain VS20)</name>
    <dbReference type="NCBI Taxonomy" id="1156394"/>
    <lineage>
        <taxon>Eukaryota</taxon>
        <taxon>Sar</taxon>
        <taxon>Stramenopiles</taxon>
        <taxon>Oomycota</taxon>
        <taxon>Saprolegniomycetes</taxon>
        <taxon>Saprolegniales</taxon>
        <taxon>Saprolegniaceae</taxon>
        <taxon>Saprolegnia</taxon>
    </lineage>
</organism>
<name>T0R1V6_SAPDV</name>
<dbReference type="RefSeq" id="XP_008620607.1">
    <property type="nucleotide sequence ID" value="XM_008622385.1"/>
</dbReference>
<dbReference type="AlphaFoldDB" id="T0R1V6"/>
<dbReference type="Proteomes" id="UP000030762">
    <property type="component" value="Unassembled WGS sequence"/>
</dbReference>
<proteinExistence type="predicted"/>
<dbReference type="eggNOG" id="ENOG502SE2K">
    <property type="taxonomic scope" value="Eukaryota"/>
</dbReference>
<gene>
    <name evidence="1" type="ORF">SDRG_16186</name>
</gene>
<evidence type="ECO:0000313" key="2">
    <source>
        <dbReference type="Proteomes" id="UP000030762"/>
    </source>
</evidence>
<evidence type="ECO:0000313" key="1">
    <source>
        <dbReference type="EMBL" id="EQC25968.1"/>
    </source>
</evidence>
<dbReference type="VEuPathDB" id="FungiDB:SDRG_16186"/>
<keyword evidence="2" id="KW-1185">Reference proteome</keyword>
<reference evidence="1 2" key="1">
    <citation type="submission" date="2012-04" db="EMBL/GenBank/DDBJ databases">
        <title>The Genome Sequence of Saprolegnia declina VS20.</title>
        <authorList>
            <consortium name="The Broad Institute Genome Sequencing Platform"/>
            <person name="Russ C."/>
            <person name="Nusbaum C."/>
            <person name="Tyler B."/>
            <person name="van West P."/>
            <person name="Dieguez-Uribeondo J."/>
            <person name="de Bruijn I."/>
            <person name="Tripathy S."/>
            <person name="Jiang R."/>
            <person name="Young S.K."/>
            <person name="Zeng Q."/>
            <person name="Gargeya S."/>
            <person name="Fitzgerald M."/>
            <person name="Haas B."/>
            <person name="Abouelleil A."/>
            <person name="Alvarado L."/>
            <person name="Arachchi H.M."/>
            <person name="Berlin A."/>
            <person name="Chapman S.B."/>
            <person name="Goldberg J."/>
            <person name="Griggs A."/>
            <person name="Gujja S."/>
            <person name="Hansen M."/>
            <person name="Howarth C."/>
            <person name="Imamovic A."/>
            <person name="Larimer J."/>
            <person name="McCowen C."/>
            <person name="Montmayeur A."/>
            <person name="Murphy C."/>
            <person name="Neiman D."/>
            <person name="Pearson M."/>
            <person name="Priest M."/>
            <person name="Roberts A."/>
            <person name="Saif S."/>
            <person name="Shea T."/>
            <person name="Sisk P."/>
            <person name="Sykes S."/>
            <person name="Wortman J."/>
            <person name="Nusbaum C."/>
            <person name="Birren B."/>
        </authorList>
    </citation>
    <scope>NUCLEOTIDE SEQUENCE [LARGE SCALE GENOMIC DNA]</scope>
    <source>
        <strain evidence="1 2">VS20</strain>
    </source>
</reference>
<protein>
    <recommendedName>
        <fullName evidence="3">START domain-containing protein</fullName>
    </recommendedName>
</protein>